<dbReference type="HAMAP" id="MF_00115">
    <property type="entry name" value="MscL"/>
    <property type="match status" value="1"/>
</dbReference>
<evidence type="ECO:0000313" key="12">
    <source>
        <dbReference type="Proteomes" id="UP001499854"/>
    </source>
</evidence>
<keyword evidence="4 10" id="KW-1003">Cell membrane</keyword>
<comment type="similarity">
    <text evidence="2 10">Belongs to the MscL family.</text>
</comment>
<evidence type="ECO:0000313" key="11">
    <source>
        <dbReference type="EMBL" id="GAA2002048.1"/>
    </source>
</evidence>
<protein>
    <recommendedName>
        <fullName evidence="10">Large-conductance mechanosensitive channel</fullName>
    </recommendedName>
</protein>
<comment type="subcellular location">
    <subcellularLocation>
        <location evidence="1 10">Cell membrane</location>
        <topology evidence="1 10">Multi-pass membrane protein</topology>
    </subcellularLocation>
</comment>
<name>A0ABP5EQ46_9ACTN</name>
<dbReference type="PROSITE" id="PS01327">
    <property type="entry name" value="MSCL"/>
    <property type="match status" value="1"/>
</dbReference>
<comment type="caution">
    <text evidence="11">The sequence shown here is derived from an EMBL/GenBank/DDBJ whole genome shotgun (WGS) entry which is preliminary data.</text>
</comment>
<keyword evidence="6 10" id="KW-1133">Transmembrane helix</keyword>
<evidence type="ECO:0000256" key="9">
    <source>
        <dbReference type="ARBA" id="ARBA00023303"/>
    </source>
</evidence>
<keyword evidence="8 10" id="KW-0472">Membrane</keyword>
<sequence>MKNKGFRQFILRGNVVDLAVGIVIGAAFSTVVNNFVKAFLTPLIGVATGNVGDFSNRTMRIGKTDFPYGAFINGLIAFILTAVVLYYLVVMPANRLMTRFQGEPDAAPPPEAECPECLSSIPAGARRCAYCTAVLPEAFESQRSAT</sequence>
<dbReference type="Pfam" id="PF01741">
    <property type="entry name" value="MscL"/>
    <property type="match status" value="1"/>
</dbReference>
<dbReference type="InterPro" id="IPR037673">
    <property type="entry name" value="MSC/AndL"/>
</dbReference>
<dbReference type="InterPro" id="IPR036019">
    <property type="entry name" value="MscL_channel"/>
</dbReference>
<keyword evidence="7 10" id="KW-0406">Ion transport</keyword>
<dbReference type="InterPro" id="IPR019823">
    <property type="entry name" value="Mechanosensitive_channel_CS"/>
</dbReference>
<evidence type="ECO:0000256" key="2">
    <source>
        <dbReference type="ARBA" id="ARBA00007254"/>
    </source>
</evidence>
<gene>
    <name evidence="11" type="primary">mscL_2</name>
    <name evidence="10" type="synonym">mscL</name>
    <name evidence="11" type="ORF">GCM10009838_79950</name>
</gene>
<evidence type="ECO:0000256" key="8">
    <source>
        <dbReference type="ARBA" id="ARBA00023136"/>
    </source>
</evidence>
<evidence type="ECO:0000256" key="5">
    <source>
        <dbReference type="ARBA" id="ARBA00022692"/>
    </source>
</evidence>
<organism evidence="11 12">
    <name type="scientific">Catenulispora subtropica</name>
    <dbReference type="NCBI Taxonomy" id="450798"/>
    <lineage>
        <taxon>Bacteria</taxon>
        <taxon>Bacillati</taxon>
        <taxon>Actinomycetota</taxon>
        <taxon>Actinomycetes</taxon>
        <taxon>Catenulisporales</taxon>
        <taxon>Catenulisporaceae</taxon>
        <taxon>Catenulispora</taxon>
    </lineage>
</organism>
<dbReference type="RefSeq" id="WP_344662426.1">
    <property type="nucleotide sequence ID" value="NZ_BAAAQM010000073.1"/>
</dbReference>
<proteinExistence type="inferred from homology"/>
<dbReference type="NCBIfam" id="TIGR00220">
    <property type="entry name" value="mscL"/>
    <property type="match status" value="1"/>
</dbReference>
<dbReference type="PANTHER" id="PTHR30266">
    <property type="entry name" value="MECHANOSENSITIVE CHANNEL MSCL"/>
    <property type="match status" value="1"/>
</dbReference>
<comment type="function">
    <text evidence="10">Channel that opens in response to stretch forces in the membrane lipid bilayer. May participate in the regulation of osmotic pressure changes within the cell.</text>
</comment>
<evidence type="ECO:0000256" key="7">
    <source>
        <dbReference type="ARBA" id="ARBA00023065"/>
    </source>
</evidence>
<evidence type="ECO:0000256" key="3">
    <source>
        <dbReference type="ARBA" id="ARBA00022448"/>
    </source>
</evidence>
<reference evidence="12" key="1">
    <citation type="journal article" date="2019" name="Int. J. Syst. Evol. Microbiol.">
        <title>The Global Catalogue of Microorganisms (GCM) 10K type strain sequencing project: providing services to taxonomists for standard genome sequencing and annotation.</title>
        <authorList>
            <consortium name="The Broad Institute Genomics Platform"/>
            <consortium name="The Broad Institute Genome Sequencing Center for Infectious Disease"/>
            <person name="Wu L."/>
            <person name="Ma J."/>
        </authorList>
    </citation>
    <scope>NUCLEOTIDE SEQUENCE [LARGE SCALE GENOMIC DNA]</scope>
    <source>
        <strain evidence="12">JCM 16013</strain>
    </source>
</reference>
<dbReference type="Proteomes" id="UP001499854">
    <property type="component" value="Unassembled WGS sequence"/>
</dbReference>
<dbReference type="InterPro" id="IPR001185">
    <property type="entry name" value="MS_channel"/>
</dbReference>
<keyword evidence="3 10" id="KW-0813">Transport</keyword>
<keyword evidence="12" id="KW-1185">Reference proteome</keyword>
<evidence type="ECO:0000256" key="10">
    <source>
        <dbReference type="HAMAP-Rule" id="MF_00115"/>
    </source>
</evidence>
<keyword evidence="5 10" id="KW-0812">Transmembrane</keyword>
<evidence type="ECO:0000256" key="6">
    <source>
        <dbReference type="ARBA" id="ARBA00022989"/>
    </source>
</evidence>
<comment type="subunit">
    <text evidence="10">Homopentamer.</text>
</comment>
<dbReference type="Gene3D" id="1.10.1200.120">
    <property type="entry name" value="Large-conductance mechanosensitive channel, MscL, domain 1"/>
    <property type="match status" value="1"/>
</dbReference>
<evidence type="ECO:0000256" key="1">
    <source>
        <dbReference type="ARBA" id="ARBA00004651"/>
    </source>
</evidence>
<feature type="transmembrane region" description="Helical" evidence="10">
    <location>
        <begin position="9"/>
        <end position="32"/>
    </location>
</feature>
<feature type="transmembrane region" description="Helical" evidence="10">
    <location>
        <begin position="66"/>
        <end position="89"/>
    </location>
</feature>
<dbReference type="EMBL" id="BAAAQM010000073">
    <property type="protein sequence ID" value="GAA2002048.1"/>
    <property type="molecule type" value="Genomic_DNA"/>
</dbReference>
<evidence type="ECO:0000256" key="4">
    <source>
        <dbReference type="ARBA" id="ARBA00022475"/>
    </source>
</evidence>
<keyword evidence="9 10" id="KW-0407">Ion channel</keyword>
<accession>A0ABP5EQ46</accession>
<dbReference type="PANTHER" id="PTHR30266:SF2">
    <property type="entry name" value="LARGE-CONDUCTANCE MECHANOSENSITIVE CHANNEL"/>
    <property type="match status" value="1"/>
</dbReference>
<dbReference type="SUPFAM" id="SSF81330">
    <property type="entry name" value="Gated mechanosensitive channel"/>
    <property type="match status" value="1"/>
</dbReference>